<comment type="catalytic activity">
    <reaction evidence="3">
        <text>D-glyceraldehyde 3-phosphate = dihydroxyacetone phosphate</text>
        <dbReference type="Rhea" id="RHEA:18585"/>
        <dbReference type="ChEBI" id="CHEBI:57642"/>
        <dbReference type="ChEBI" id="CHEBI:59776"/>
        <dbReference type="EC" id="5.3.1.1"/>
    </reaction>
</comment>
<dbReference type="GO" id="GO:0004807">
    <property type="term" value="F:triose-phosphate isomerase activity"/>
    <property type="evidence" value="ECO:0007669"/>
    <property type="project" value="UniProtKB-EC"/>
</dbReference>
<dbReference type="GO" id="GO:0005829">
    <property type="term" value="C:cytosol"/>
    <property type="evidence" value="ECO:0007669"/>
    <property type="project" value="TreeGrafter"/>
</dbReference>
<dbReference type="PANTHER" id="PTHR21139">
    <property type="entry name" value="TRIOSEPHOSPHATE ISOMERASE"/>
    <property type="match status" value="1"/>
</dbReference>
<keyword evidence="3" id="KW-0312">Gluconeogenesis</keyword>
<evidence type="ECO:0000313" key="5">
    <source>
        <dbReference type="Proteomes" id="UP000190285"/>
    </source>
</evidence>
<dbReference type="UniPathway" id="UPA00109">
    <property type="reaction ID" value="UER00189"/>
</dbReference>
<comment type="similarity">
    <text evidence="1 3">Belongs to the triosephosphate isomerase family.</text>
</comment>
<sequence length="226" mass="24889">MIKKPFLVINPKNYFNQKELYEMASIADKLAEEYNVTLILTGPFTELYNLKKKTKNILIASQHVDSVPEGTGMGKVSPKALKEIGVDVIVMNHAENRLYFSDIIAVVKECNDLNIDTVVCCDSILEAKALALLDPTVILCEPTELIGTGQTSDLSYVKETNKLIRSISPNILVEQAAGVKNYEDVYKIIKAGSDGTGATSAFVNAEDREALLREMIEAMIDAVKED</sequence>
<keyword evidence="3" id="KW-0324">Glycolysis</keyword>
<dbReference type="EMBL" id="FUZT01000005">
    <property type="protein sequence ID" value="SKC69533.1"/>
    <property type="molecule type" value="Genomic_DNA"/>
</dbReference>
<name>A0A1T5L0S4_9FIRM</name>
<dbReference type="PANTHER" id="PTHR21139:SF42">
    <property type="entry name" value="TRIOSEPHOSPHATE ISOMERASE"/>
    <property type="match status" value="1"/>
</dbReference>
<dbReference type="InterPro" id="IPR035990">
    <property type="entry name" value="TIM_sf"/>
</dbReference>
<keyword evidence="2 3" id="KW-0413">Isomerase</keyword>
<accession>A0A1T5L0S4</accession>
<evidence type="ECO:0000256" key="1">
    <source>
        <dbReference type="ARBA" id="ARBA00007422"/>
    </source>
</evidence>
<comment type="subunit">
    <text evidence="3">Homodimer.</text>
</comment>
<comment type="subcellular location">
    <subcellularLocation>
        <location evidence="3">Cytoplasm</location>
    </subcellularLocation>
</comment>
<proteinExistence type="inferred from homology"/>
<evidence type="ECO:0000256" key="2">
    <source>
        <dbReference type="ARBA" id="ARBA00023235"/>
    </source>
</evidence>
<dbReference type="InterPro" id="IPR013785">
    <property type="entry name" value="Aldolase_TIM"/>
</dbReference>
<gene>
    <name evidence="4" type="ORF">SAMN02194393_02270</name>
</gene>
<dbReference type="PROSITE" id="PS51440">
    <property type="entry name" value="TIM_2"/>
    <property type="match status" value="1"/>
</dbReference>
<dbReference type="OrthoDB" id="2571246at2"/>
<protein>
    <recommendedName>
        <fullName evidence="3">Triosephosphate isomerase</fullName>
        <ecNumber evidence="3">5.3.1.1</ecNumber>
    </recommendedName>
</protein>
<dbReference type="SUPFAM" id="SSF51351">
    <property type="entry name" value="Triosephosphate isomerase (TIM)"/>
    <property type="match status" value="1"/>
</dbReference>
<dbReference type="GO" id="GO:0046166">
    <property type="term" value="P:glyceraldehyde-3-phosphate biosynthetic process"/>
    <property type="evidence" value="ECO:0007669"/>
    <property type="project" value="TreeGrafter"/>
</dbReference>
<dbReference type="GO" id="GO:0006094">
    <property type="term" value="P:gluconeogenesis"/>
    <property type="evidence" value="ECO:0007669"/>
    <property type="project" value="UniProtKB-UniPathway"/>
</dbReference>
<dbReference type="InterPro" id="IPR000652">
    <property type="entry name" value="Triosephosphate_isomerase"/>
</dbReference>
<comment type="pathway">
    <text evidence="3">Carbohydrate biosynthesis; gluconeogenesis.</text>
</comment>
<dbReference type="UniPathway" id="UPA00138"/>
<dbReference type="RefSeq" id="WP_079491726.1">
    <property type="nucleotide sequence ID" value="NZ_FUZT01000005.1"/>
</dbReference>
<dbReference type="EC" id="5.3.1.1" evidence="3"/>
<comment type="pathway">
    <text evidence="3">Carbohydrate degradation; glycolysis; D-glyceraldehyde 3-phosphate from glycerone phosphate: step 1/1.</text>
</comment>
<reference evidence="4 5" key="1">
    <citation type="submission" date="2017-02" db="EMBL/GenBank/DDBJ databases">
        <authorList>
            <person name="Peterson S.W."/>
        </authorList>
    </citation>
    <scope>NUCLEOTIDE SEQUENCE [LARGE SCALE GENOMIC DNA]</scope>
    <source>
        <strain evidence="4 5">M1</strain>
    </source>
</reference>
<evidence type="ECO:0000256" key="3">
    <source>
        <dbReference type="RuleBase" id="RU363013"/>
    </source>
</evidence>
<dbReference type="GO" id="GO:0019563">
    <property type="term" value="P:glycerol catabolic process"/>
    <property type="evidence" value="ECO:0007669"/>
    <property type="project" value="TreeGrafter"/>
</dbReference>
<keyword evidence="5" id="KW-1185">Reference proteome</keyword>
<organism evidence="4 5">
    <name type="scientific">Maledivibacter halophilus</name>
    <dbReference type="NCBI Taxonomy" id="36842"/>
    <lineage>
        <taxon>Bacteria</taxon>
        <taxon>Bacillati</taxon>
        <taxon>Bacillota</taxon>
        <taxon>Clostridia</taxon>
        <taxon>Peptostreptococcales</taxon>
        <taxon>Caminicellaceae</taxon>
        <taxon>Maledivibacter</taxon>
    </lineage>
</organism>
<dbReference type="Gene3D" id="3.20.20.70">
    <property type="entry name" value="Aldolase class I"/>
    <property type="match status" value="1"/>
</dbReference>
<dbReference type="Proteomes" id="UP000190285">
    <property type="component" value="Unassembled WGS sequence"/>
</dbReference>
<dbReference type="NCBIfam" id="NF003302">
    <property type="entry name" value="PRK04302.1"/>
    <property type="match status" value="1"/>
</dbReference>
<dbReference type="AlphaFoldDB" id="A0A1T5L0S4"/>
<keyword evidence="3" id="KW-0963">Cytoplasm</keyword>
<dbReference type="Pfam" id="PF00121">
    <property type="entry name" value="TIM"/>
    <property type="match status" value="1"/>
</dbReference>
<dbReference type="STRING" id="36842.SAMN02194393_02270"/>
<evidence type="ECO:0000313" key="4">
    <source>
        <dbReference type="EMBL" id="SKC69533.1"/>
    </source>
</evidence>
<dbReference type="GO" id="GO:0006096">
    <property type="term" value="P:glycolytic process"/>
    <property type="evidence" value="ECO:0007669"/>
    <property type="project" value="UniProtKB-UniPathway"/>
</dbReference>